<feature type="transmembrane region" description="Helical" evidence="1">
    <location>
        <begin position="15"/>
        <end position="36"/>
    </location>
</feature>
<dbReference type="PANTHER" id="PTHR37305:SF1">
    <property type="entry name" value="MEMBRANE PROTEIN"/>
    <property type="match status" value="1"/>
</dbReference>
<accession>A0ABY8PSN5</accession>
<name>A0ABY8PSN5_9BACT</name>
<dbReference type="PANTHER" id="PTHR37305">
    <property type="entry name" value="INTEGRAL MEMBRANE PROTEIN-RELATED"/>
    <property type="match status" value="1"/>
</dbReference>
<feature type="transmembrane region" description="Helical" evidence="1">
    <location>
        <begin position="77"/>
        <end position="97"/>
    </location>
</feature>
<keyword evidence="1" id="KW-0812">Transmembrane</keyword>
<keyword evidence="1" id="KW-1133">Transmembrane helix</keyword>
<dbReference type="Pfam" id="PF12679">
    <property type="entry name" value="ABC2_membrane_2"/>
    <property type="match status" value="1"/>
</dbReference>
<protein>
    <submittedName>
        <fullName evidence="2">ABC transporter permease</fullName>
    </submittedName>
</protein>
<proteinExistence type="predicted"/>
<sequence length="266" mass="31167">MNLIKKEFKFNFKNLFIWIIVITLFNLMFISLSDIISEENSAFMNLLKRMPKTFLDAFNMDPETLLRPEGMLGTEGMTFMFIFFGLYASMLASKLFAGEYDNKTIEYLLIKPYSRNKIFLHKFSVILINAIILFLVFLGTEFWFFNQFVNREFSNNILFALAIYLFVIAIFFAAIATLISTLIQTRKLTNSISLGLLFFMYFGYTVTEGVKNTELLRKLSVFYYIPIRETLKSENIYLLNSFIIILISLMIFYASQKLFEKQDISV</sequence>
<dbReference type="RefSeq" id="WP_281000271.1">
    <property type="nucleotide sequence ID" value="NZ_CP069362.1"/>
</dbReference>
<feature type="transmembrane region" description="Helical" evidence="1">
    <location>
        <begin position="236"/>
        <end position="254"/>
    </location>
</feature>
<keyword evidence="1" id="KW-0472">Membrane</keyword>
<organism evidence="2 3">
    <name type="scientific">Marinitoga aeolica</name>
    <dbReference type="NCBI Taxonomy" id="2809031"/>
    <lineage>
        <taxon>Bacteria</taxon>
        <taxon>Thermotogati</taxon>
        <taxon>Thermotogota</taxon>
        <taxon>Thermotogae</taxon>
        <taxon>Petrotogales</taxon>
        <taxon>Petrotogaceae</taxon>
        <taxon>Marinitoga</taxon>
    </lineage>
</organism>
<evidence type="ECO:0000313" key="2">
    <source>
        <dbReference type="EMBL" id="WGS65654.1"/>
    </source>
</evidence>
<evidence type="ECO:0000313" key="3">
    <source>
        <dbReference type="Proteomes" id="UP001232493"/>
    </source>
</evidence>
<evidence type="ECO:0000256" key="1">
    <source>
        <dbReference type="SAM" id="Phobius"/>
    </source>
</evidence>
<feature type="transmembrane region" description="Helical" evidence="1">
    <location>
        <begin position="157"/>
        <end position="179"/>
    </location>
</feature>
<feature type="transmembrane region" description="Helical" evidence="1">
    <location>
        <begin position="118"/>
        <end position="145"/>
    </location>
</feature>
<dbReference type="EMBL" id="CP069362">
    <property type="protein sequence ID" value="WGS65654.1"/>
    <property type="molecule type" value="Genomic_DNA"/>
</dbReference>
<feature type="transmembrane region" description="Helical" evidence="1">
    <location>
        <begin position="191"/>
        <end position="207"/>
    </location>
</feature>
<gene>
    <name evidence="2" type="ORF">JRV97_03620</name>
</gene>
<reference evidence="2 3" key="1">
    <citation type="submission" date="2021-02" db="EMBL/GenBank/DDBJ databases">
        <title>Characterization of Marinitoga sp. nov. str. BP5-C20A.</title>
        <authorList>
            <person name="Erauso G."/>
            <person name="Postec A."/>
        </authorList>
    </citation>
    <scope>NUCLEOTIDE SEQUENCE [LARGE SCALE GENOMIC DNA]</scope>
    <source>
        <strain evidence="2 3">BP5-C20A</strain>
    </source>
</reference>
<keyword evidence="3" id="KW-1185">Reference proteome</keyword>
<dbReference type="Proteomes" id="UP001232493">
    <property type="component" value="Chromosome"/>
</dbReference>